<protein>
    <submittedName>
        <fullName evidence="1">Uncharacterized protein</fullName>
    </submittedName>
</protein>
<accession>A0A835HX57</accession>
<evidence type="ECO:0000313" key="1">
    <source>
        <dbReference type="EMBL" id="KAF9606824.1"/>
    </source>
</evidence>
<name>A0A835HX57_9MAGN</name>
<reference evidence="1 2" key="1">
    <citation type="submission" date="2020-10" db="EMBL/GenBank/DDBJ databases">
        <title>The Coptis chinensis genome and diversification of protoberbering-type alkaloids.</title>
        <authorList>
            <person name="Wang B."/>
            <person name="Shu S."/>
            <person name="Song C."/>
            <person name="Liu Y."/>
        </authorList>
    </citation>
    <scope>NUCLEOTIDE SEQUENCE [LARGE SCALE GENOMIC DNA]</scope>
    <source>
        <strain evidence="1">HL-2020</strain>
        <tissue evidence="1">Leaf</tissue>
    </source>
</reference>
<dbReference type="GO" id="GO:0016491">
    <property type="term" value="F:oxidoreductase activity"/>
    <property type="evidence" value="ECO:0007669"/>
    <property type="project" value="InterPro"/>
</dbReference>
<dbReference type="Proteomes" id="UP000631114">
    <property type="component" value="Unassembled WGS sequence"/>
</dbReference>
<dbReference type="EMBL" id="JADFTS010000005">
    <property type="protein sequence ID" value="KAF9606824.1"/>
    <property type="molecule type" value="Genomic_DNA"/>
</dbReference>
<dbReference type="AlphaFoldDB" id="A0A835HX57"/>
<dbReference type="GO" id="GO:0003856">
    <property type="term" value="F:3-dehydroquinate synthase activity"/>
    <property type="evidence" value="ECO:0007669"/>
    <property type="project" value="InterPro"/>
</dbReference>
<organism evidence="1 2">
    <name type="scientific">Coptis chinensis</name>
    <dbReference type="NCBI Taxonomy" id="261450"/>
    <lineage>
        <taxon>Eukaryota</taxon>
        <taxon>Viridiplantae</taxon>
        <taxon>Streptophyta</taxon>
        <taxon>Embryophyta</taxon>
        <taxon>Tracheophyta</taxon>
        <taxon>Spermatophyta</taxon>
        <taxon>Magnoliopsida</taxon>
        <taxon>Ranunculales</taxon>
        <taxon>Ranunculaceae</taxon>
        <taxon>Coptidoideae</taxon>
        <taxon>Coptis</taxon>
    </lineage>
</organism>
<comment type="caution">
    <text evidence="1">The sequence shown here is derived from an EMBL/GenBank/DDBJ whole genome shotgun (WGS) entry which is preliminary data.</text>
</comment>
<keyword evidence="2" id="KW-1185">Reference proteome</keyword>
<gene>
    <name evidence="1" type="ORF">IFM89_029281</name>
</gene>
<dbReference type="GO" id="GO:0009073">
    <property type="term" value="P:aromatic amino acid family biosynthetic process"/>
    <property type="evidence" value="ECO:0007669"/>
    <property type="project" value="InterPro"/>
</dbReference>
<proteinExistence type="predicted"/>
<sequence>MATARPVVLPASQVSHFSTLELNKVECGRISSSLGSVYFISFIRLQALQDTQKAVFSISKTPSEAQVFEQGLRGVVLQVEDVDFVLELKVISLGVEVFNYSKALALIVASIIRTILTEDVNPLNLVKATVTRVQVEWVITCVDLCTLLRPSEGILV</sequence>
<dbReference type="OrthoDB" id="3275at2759"/>
<evidence type="ECO:0000313" key="2">
    <source>
        <dbReference type="Proteomes" id="UP000631114"/>
    </source>
</evidence>